<keyword evidence="3" id="KW-1185">Reference proteome</keyword>
<evidence type="ECO:0000313" key="2">
    <source>
        <dbReference type="EMBL" id="MBD7997688.1"/>
    </source>
</evidence>
<evidence type="ECO:0000313" key="3">
    <source>
        <dbReference type="Proteomes" id="UP000633601"/>
    </source>
</evidence>
<accession>A0ABR8UYS4</accession>
<feature type="chain" id="PRO_5046113794" evidence="1">
    <location>
        <begin position="35"/>
        <end position="335"/>
    </location>
</feature>
<feature type="signal peptide" evidence="1">
    <location>
        <begin position="1"/>
        <end position="34"/>
    </location>
</feature>
<gene>
    <name evidence="2" type="ORF">H9640_03875</name>
</gene>
<proteinExistence type="predicted"/>
<evidence type="ECO:0000256" key="1">
    <source>
        <dbReference type="SAM" id="SignalP"/>
    </source>
</evidence>
<protein>
    <submittedName>
        <fullName evidence="2">Uncharacterized protein</fullName>
    </submittedName>
</protein>
<dbReference type="EMBL" id="JACSQE010000002">
    <property type="protein sequence ID" value="MBD7997688.1"/>
    <property type="molecule type" value="Genomic_DNA"/>
</dbReference>
<comment type="caution">
    <text evidence="2">The sequence shown here is derived from an EMBL/GenBank/DDBJ whole genome shotgun (WGS) entry which is preliminary data.</text>
</comment>
<name>A0ABR8UYS4_9CELL</name>
<sequence>MNLPSSTRPSGPGRARPAPARAPVLALLAGLSLAACTAPESEQSPLDLTLFARFDTFLEENSQIDWVARHEDAIADCMKAQGFDYVPDLPVVTVADLDGAPQQGTPEYAAEYGYGVTDSPGRTEEITEGERLLEEQGDPQQDLVDAMSAAQKAAYDSALWGTDPATGTEDVRKSVATEDRGCRAIAEDEVGPDPASFLFTPELEALQASMAQIDVRIADDPRLTATHEQWADCMSDAGIVGFSHPDDALQSIVTELTTDFPTLESATLENPAYAALQQRELATATADLACRTEIDYDAQQQTVRHDLEADFLTENRELVEQAVAQFEKVSGWDAP</sequence>
<dbReference type="Proteomes" id="UP000633601">
    <property type="component" value="Unassembled WGS sequence"/>
</dbReference>
<organism evidence="2 3">
    <name type="scientific">Oerskovia gallyi</name>
    <dbReference type="NCBI Taxonomy" id="2762226"/>
    <lineage>
        <taxon>Bacteria</taxon>
        <taxon>Bacillati</taxon>
        <taxon>Actinomycetota</taxon>
        <taxon>Actinomycetes</taxon>
        <taxon>Micrococcales</taxon>
        <taxon>Cellulomonadaceae</taxon>
        <taxon>Oerskovia</taxon>
    </lineage>
</organism>
<reference evidence="2 3" key="1">
    <citation type="submission" date="2020-08" db="EMBL/GenBank/DDBJ databases">
        <title>A Genomic Blueprint of the Chicken Gut Microbiome.</title>
        <authorList>
            <person name="Gilroy R."/>
            <person name="Ravi A."/>
            <person name="Getino M."/>
            <person name="Pursley I."/>
            <person name="Horton D.L."/>
            <person name="Alikhan N.-F."/>
            <person name="Baker D."/>
            <person name="Gharbi K."/>
            <person name="Hall N."/>
            <person name="Watson M."/>
            <person name="Adriaenssens E.M."/>
            <person name="Foster-Nyarko E."/>
            <person name="Jarju S."/>
            <person name="Secka A."/>
            <person name="Antonio M."/>
            <person name="Oren A."/>
            <person name="Chaudhuri R."/>
            <person name="La Ragione R.M."/>
            <person name="Hildebrand F."/>
            <person name="Pallen M.J."/>
        </authorList>
    </citation>
    <scope>NUCLEOTIDE SEQUENCE [LARGE SCALE GENOMIC DNA]</scope>
    <source>
        <strain evidence="2 3">Sa2CUA8</strain>
    </source>
</reference>
<dbReference type="RefSeq" id="WP_191789397.1">
    <property type="nucleotide sequence ID" value="NZ_JACSQE010000002.1"/>
</dbReference>
<keyword evidence="1" id="KW-0732">Signal</keyword>